<accession>A0ABT6LQP3</accession>
<reference evidence="1 2" key="1">
    <citation type="submission" date="2023-04" db="EMBL/GenBank/DDBJ databases">
        <title>Forest soil microbial communities from Buena Vista Peninsula, Colon Province, Panama.</title>
        <authorList>
            <person name="Bouskill N."/>
        </authorList>
    </citation>
    <scope>NUCLEOTIDE SEQUENCE [LARGE SCALE GENOMIC DNA]</scope>
    <source>
        <strain evidence="1 2">GGS1</strain>
    </source>
</reference>
<organism evidence="1 2">
    <name type="scientific">Streptomyces pseudovenezuelae</name>
    <dbReference type="NCBI Taxonomy" id="67350"/>
    <lineage>
        <taxon>Bacteria</taxon>
        <taxon>Bacillati</taxon>
        <taxon>Actinomycetota</taxon>
        <taxon>Actinomycetes</taxon>
        <taxon>Kitasatosporales</taxon>
        <taxon>Streptomycetaceae</taxon>
        <taxon>Streptomyces</taxon>
        <taxon>Streptomyces aurantiacus group</taxon>
    </lineage>
</organism>
<evidence type="ECO:0000313" key="1">
    <source>
        <dbReference type="EMBL" id="MDH6218632.1"/>
    </source>
</evidence>
<comment type="caution">
    <text evidence="1">The sequence shown here is derived from an EMBL/GenBank/DDBJ whole genome shotgun (WGS) entry which is preliminary data.</text>
</comment>
<proteinExistence type="predicted"/>
<dbReference type="Proteomes" id="UP001160499">
    <property type="component" value="Unassembled WGS sequence"/>
</dbReference>
<evidence type="ECO:0000313" key="2">
    <source>
        <dbReference type="Proteomes" id="UP001160499"/>
    </source>
</evidence>
<dbReference type="EMBL" id="JARXVH010000010">
    <property type="protein sequence ID" value="MDH6218632.1"/>
    <property type="molecule type" value="Genomic_DNA"/>
</dbReference>
<protein>
    <submittedName>
        <fullName evidence="1">Uncharacterized protein</fullName>
    </submittedName>
</protein>
<name>A0ABT6LQP3_9ACTN</name>
<keyword evidence="2" id="KW-1185">Reference proteome</keyword>
<gene>
    <name evidence="1" type="ORF">M2283_005966</name>
</gene>
<sequence length="114" mass="11988">MPLHAVHHDVEARLAREVDEVRQLVDGRGADQRAVGLEQRPQVEDADVVEAEGGDLGQVLAGARRVEVLPGVEPAAAGRVVDAEAGRGNGILLASPTLEGRGLVLAECINHHGR</sequence>